<keyword evidence="1" id="KW-0472">Membrane</keyword>
<protein>
    <submittedName>
        <fullName evidence="2">Uncharacterized protein</fullName>
    </submittedName>
</protein>
<feature type="transmembrane region" description="Helical" evidence="1">
    <location>
        <begin position="99"/>
        <end position="117"/>
    </location>
</feature>
<accession>A0A1V0UZB5</accession>
<proteinExistence type="predicted"/>
<gene>
    <name evidence="2" type="ORF">B7C51_19350</name>
</gene>
<feature type="transmembrane region" description="Helical" evidence="1">
    <location>
        <begin position="51"/>
        <end position="71"/>
    </location>
</feature>
<dbReference type="AlphaFoldDB" id="A0A1V0UZB5"/>
<evidence type="ECO:0000313" key="3">
    <source>
        <dbReference type="Proteomes" id="UP000192727"/>
    </source>
</evidence>
<dbReference type="Proteomes" id="UP000192727">
    <property type="component" value="Chromosome"/>
</dbReference>
<feature type="transmembrane region" description="Helical" evidence="1">
    <location>
        <begin position="21"/>
        <end position="39"/>
    </location>
</feature>
<sequence length="166" mass="19099">MKKKLNKKISVVEVFWERNKVYICLVLGCITGLLYYLGILVNIRSTMSNMITFSSIVIGVNGVFLTLLITLQESPAFERLRIILPSFQTRLFTSLRSQIQYGLVVVMLSIIISMLPITKIKILSAIGVAMYFFFFWLMTFGSFYTVKLVTDIIVKNFKIPQKDSRF</sequence>
<dbReference type="EMBL" id="CP020557">
    <property type="protein sequence ID" value="ARF70585.1"/>
    <property type="molecule type" value="Genomic_DNA"/>
</dbReference>
<name>A0A1V0UZB5_9BACL</name>
<evidence type="ECO:0000256" key="1">
    <source>
        <dbReference type="SAM" id="Phobius"/>
    </source>
</evidence>
<keyword evidence="1" id="KW-1133">Transmembrane helix</keyword>
<feature type="transmembrane region" description="Helical" evidence="1">
    <location>
        <begin position="123"/>
        <end position="146"/>
    </location>
</feature>
<reference evidence="2 3" key="1">
    <citation type="submission" date="2017-03" db="EMBL/GenBank/DDBJ databases">
        <title>Paenibacillus larvae genome sequencing.</title>
        <authorList>
            <person name="Dingman D.W."/>
        </authorList>
    </citation>
    <scope>NUCLEOTIDE SEQUENCE [LARGE SCALE GENOMIC DNA]</scope>
    <source>
        <strain evidence="2 3">SAG 10367</strain>
    </source>
</reference>
<keyword evidence="1" id="KW-0812">Transmembrane</keyword>
<organism evidence="2 3">
    <name type="scientific">Paenibacillus larvae subsp. pulvifaciens</name>
    <dbReference type="NCBI Taxonomy" id="1477"/>
    <lineage>
        <taxon>Bacteria</taxon>
        <taxon>Bacillati</taxon>
        <taxon>Bacillota</taxon>
        <taxon>Bacilli</taxon>
        <taxon>Bacillales</taxon>
        <taxon>Paenibacillaceae</taxon>
        <taxon>Paenibacillus</taxon>
    </lineage>
</organism>
<evidence type="ECO:0000313" key="2">
    <source>
        <dbReference type="EMBL" id="ARF70585.1"/>
    </source>
</evidence>